<keyword evidence="9" id="KW-1185">Reference proteome</keyword>
<proteinExistence type="inferred from homology"/>
<keyword evidence="5" id="KW-0539">Nucleus</keyword>
<evidence type="ECO:0000259" key="7">
    <source>
        <dbReference type="Pfam" id="PF20636"/>
    </source>
</evidence>
<accession>A0A2P5I5L0</accession>
<name>A0A2P5I5L0_DIAHE</name>
<evidence type="ECO:0000256" key="5">
    <source>
        <dbReference type="ARBA" id="ARBA00023242"/>
    </source>
</evidence>
<dbReference type="Proteomes" id="UP000094444">
    <property type="component" value="Unassembled WGS sequence"/>
</dbReference>
<evidence type="ECO:0000256" key="2">
    <source>
        <dbReference type="ARBA" id="ARBA00005371"/>
    </source>
</evidence>
<dbReference type="GO" id="GO:0005634">
    <property type="term" value="C:nucleus"/>
    <property type="evidence" value="ECO:0007669"/>
    <property type="project" value="UniProtKB-SubCell"/>
</dbReference>
<keyword evidence="4" id="KW-0508">mRNA splicing</keyword>
<keyword evidence="3" id="KW-0507">mRNA processing</keyword>
<sequence>MEGQGIEMADDDVWDDSALIRSWDEALDEYKPSGQESDTLQTGPKSFLSFFSQAEPAQLTRRRRYSQDAKPETSGTHHQPETVSSSAALTLDQNTPSNQPAQQQPERIAAGSTDDASKDGMNDGVASGSGDDRYAGEGLGESAAEGNMAPPQFLMGSVQDEGLKRLLMSWYYAGYYTGLYEGRQTRRDQQ</sequence>
<dbReference type="STRING" id="158607.A0A2P5I5L0"/>
<dbReference type="PANTHER" id="PTHR39267:SF1">
    <property type="entry name" value="SURVIVAL MOTOR NEURON PROTEIN"/>
    <property type="match status" value="1"/>
</dbReference>
<evidence type="ECO:0000256" key="4">
    <source>
        <dbReference type="ARBA" id="ARBA00023187"/>
    </source>
</evidence>
<dbReference type="GO" id="GO:0008380">
    <property type="term" value="P:RNA splicing"/>
    <property type="evidence" value="ECO:0007669"/>
    <property type="project" value="UniProtKB-KW"/>
</dbReference>
<gene>
    <name evidence="8" type="ORF">DHEL01_v203829</name>
</gene>
<organism evidence="8 9">
    <name type="scientific">Diaporthe helianthi</name>
    <dbReference type="NCBI Taxonomy" id="158607"/>
    <lineage>
        <taxon>Eukaryota</taxon>
        <taxon>Fungi</taxon>
        <taxon>Dikarya</taxon>
        <taxon>Ascomycota</taxon>
        <taxon>Pezizomycotina</taxon>
        <taxon>Sordariomycetes</taxon>
        <taxon>Sordariomycetidae</taxon>
        <taxon>Diaporthales</taxon>
        <taxon>Diaporthaceae</taxon>
        <taxon>Diaporthe</taxon>
    </lineage>
</organism>
<dbReference type="PANTHER" id="PTHR39267">
    <property type="entry name" value="SURVIVAL MOTOR NEURON-LIKE PROTEIN 1"/>
    <property type="match status" value="1"/>
</dbReference>
<feature type="region of interest" description="Disordered" evidence="6">
    <location>
        <begin position="29"/>
        <end position="148"/>
    </location>
</feature>
<feature type="compositionally biased region" description="Polar residues" evidence="6">
    <location>
        <begin position="34"/>
        <end position="52"/>
    </location>
</feature>
<dbReference type="OrthoDB" id="197400at2759"/>
<dbReference type="CDD" id="cd22852">
    <property type="entry name" value="SMN_C"/>
    <property type="match status" value="1"/>
</dbReference>
<feature type="compositionally biased region" description="Polar residues" evidence="6">
    <location>
        <begin position="73"/>
        <end position="105"/>
    </location>
</feature>
<dbReference type="Pfam" id="PF20636">
    <property type="entry name" value="SMN_G2-BD"/>
    <property type="match status" value="1"/>
</dbReference>
<comment type="caution">
    <text evidence="8">The sequence shown here is derived from an EMBL/GenBank/DDBJ whole genome shotgun (WGS) entry which is preliminary data.</text>
</comment>
<evidence type="ECO:0000313" key="8">
    <source>
        <dbReference type="EMBL" id="POS77783.1"/>
    </source>
</evidence>
<evidence type="ECO:0000256" key="3">
    <source>
        <dbReference type="ARBA" id="ARBA00022664"/>
    </source>
</evidence>
<comment type="subcellular location">
    <subcellularLocation>
        <location evidence="1">Nucleus</location>
    </subcellularLocation>
</comment>
<dbReference type="InterPro" id="IPR040424">
    <property type="entry name" value="Smn1"/>
</dbReference>
<dbReference type="InParanoid" id="A0A2P5I5L0"/>
<evidence type="ECO:0000256" key="1">
    <source>
        <dbReference type="ARBA" id="ARBA00004123"/>
    </source>
</evidence>
<evidence type="ECO:0000256" key="6">
    <source>
        <dbReference type="SAM" id="MobiDB-lite"/>
    </source>
</evidence>
<dbReference type="AlphaFoldDB" id="A0A2P5I5L0"/>
<dbReference type="InterPro" id="IPR047313">
    <property type="entry name" value="SMN_C"/>
</dbReference>
<evidence type="ECO:0000313" key="9">
    <source>
        <dbReference type="Proteomes" id="UP000094444"/>
    </source>
</evidence>
<reference evidence="8" key="1">
    <citation type="submission" date="2017-09" db="EMBL/GenBank/DDBJ databases">
        <title>Polyketide synthases of a Diaporthe helianthi virulent isolate.</title>
        <authorList>
            <person name="Baroncelli R."/>
        </authorList>
    </citation>
    <scope>NUCLEOTIDE SEQUENCE [LARGE SCALE GENOMIC DNA]</scope>
    <source>
        <strain evidence="8">7/96</strain>
    </source>
</reference>
<comment type="similarity">
    <text evidence="2">Belongs to the SMN family.</text>
</comment>
<protein>
    <recommendedName>
        <fullName evidence="7">Survival Motor Neuron Gemin2-binding domain-containing protein</fullName>
    </recommendedName>
</protein>
<dbReference type="GO" id="GO:0006397">
    <property type="term" value="P:mRNA processing"/>
    <property type="evidence" value="ECO:0007669"/>
    <property type="project" value="UniProtKB-KW"/>
</dbReference>
<dbReference type="CDD" id="cd22851">
    <property type="entry name" value="SMN_N"/>
    <property type="match status" value="1"/>
</dbReference>
<feature type="domain" description="Survival Motor Neuron Gemin2-binding" evidence="7">
    <location>
        <begin position="9"/>
        <end position="31"/>
    </location>
</feature>
<dbReference type="InterPro" id="IPR049481">
    <property type="entry name" value="SMN_G2-BD"/>
</dbReference>
<dbReference type="EMBL" id="MAVT02000241">
    <property type="protein sequence ID" value="POS77783.1"/>
    <property type="molecule type" value="Genomic_DNA"/>
</dbReference>